<dbReference type="Gene3D" id="3.30.300.20">
    <property type="match status" value="1"/>
</dbReference>
<dbReference type="InterPro" id="IPR015946">
    <property type="entry name" value="KH_dom-like_a/b"/>
</dbReference>
<evidence type="ECO:0000313" key="2">
    <source>
        <dbReference type="Proteomes" id="UP001261624"/>
    </source>
</evidence>
<protein>
    <submittedName>
        <fullName evidence="1">OsmC family protein</fullName>
    </submittedName>
</protein>
<dbReference type="PANTHER" id="PTHR42830">
    <property type="entry name" value="OSMOTICALLY INDUCIBLE FAMILY PROTEIN"/>
    <property type="match status" value="1"/>
</dbReference>
<dbReference type="InterPro" id="IPR036102">
    <property type="entry name" value="OsmC/Ohrsf"/>
</dbReference>
<dbReference type="Pfam" id="PF02566">
    <property type="entry name" value="OsmC"/>
    <property type="match status" value="1"/>
</dbReference>
<dbReference type="InterPro" id="IPR003718">
    <property type="entry name" value="OsmC/Ohr_fam"/>
</dbReference>
<dbReference type="InterPro" id="IPR052707">
    <property type="entry name" value="OsmC_Ohr_Peroxiredoxin"/>
</dbReference>
<evidence type="ECO:0000313" key="1">
    <source>
        <dbReference type="EMBL" id="MDT0690905.1"/>
    </source>
</evidence>
<sequence>MMSEFKVKLEWKSDYEDFSYKNYTRTHQWIFGGGSQITASAAPEYLGKAEFVNPEEAFAASLSSCHLLTFLAIASFKKYIIKTYIDETVAVVEKNKDGKQAVTRVFLRPKVEFSGEHIPDEEEMKKMHHKAHAECFISNSVLTEVVLEPVL</sequence>
<accession>A0ABU3E4J0</accession>
<organism evidence="1 2">
    <name type="scientific">Autumnicola patrickiae</name>
    <dbReference type="NCBI Taxonomy" id="3075591"/>
    <lineage>
        <taxon>Bacteria</taxon>
        <taxon>Pseudomonadati</taxon>
        <taxon>Bacteroidota</taxon>
        <taxon>Flavobacteriia</taxon>
        <taxon>Flavobacteriales</taxon>
        <taxon>Flavobacteriaceae</taxon>
        <taxon>Autumnicola</taxon>
    </lineage>
</organism>
<name>A0ABU3E4J0_9FLAO</name>
<dbReference type="EMBL" id="JAVRHM010000017">
    <property type="protein sequence ID" value="MDT0690905.1"/>
    <property type="molecule type" value="Genomic_DNA"/>
</dbReference>
<gene>
    <name evidence="1" type="ORF">RM549_13990</name>
</gene>
<dbReference type="Proteomes" id="UP001261624">
    <property type="component" value="Unassembled WGS sequence"/>
</dbReference>
<reference evidence="1 2" key="1">
    <citation type="submission" date="2023-09" db="EMBL/GenBank/DDBJ databases">
        <authorList>
            <person name="Rey-Velasco X."/>
        </authorList>
    </citation>
    <scope>NUCLEOTIDE SEQUENCE [LARGE SCALE GENOMIC DNA]</scope>
    <source>
        <strain evidence="1 2">F188</strain>
    </source>
</reference>
<dbReference type="PANTHER" id="PTHR42830:SF2">
    <property type="entry name" value="OSMC_OHR FAMILY PROTEIN"/>
    <property type="match status" value="1"/>
</dbReference>
<dbReference type="SUPFAM" id="SSF82784">
    <property type="entry name" value="OsmC-like"/>
    <property type="match status" value="1"/>
</dbReference>
<keyword evidence="2" id="KW-1185">Reference proteome</keyword>
<proteinExistence type="predicted"/>
<dbReference type="RefSeq" id="WP_311685893.1">
    <property type="nucleotide sequence ID" value="NZ_JAVRHM010000017.1"/>
</dbReference>
<comment type="caution">
    <text evidence="1">The sequence shown here is derived from an EMBL/GenBank/DDBJ whole genome shotgun (WGS) entry which is preliminary data.</text>
</comment>